<dbReference type="AlphaFoldDB" id="A0AAW0BYK8"/>
<dbReference type="EMBL" id="JAYKXP010000065">
    <property type="protein sequence ID" value="KAK7032376.1"/>
    <property type="molecule type" value="Genomic_DNA"/>
</dbReference>
<accession>A0AAW0BYK8</accession>
<name>A0AAW0BYK8_9AGAR</name>
<evidence type="ECO:0000313" key="2">
    <source>
        <dbReference type="EMBL" id="KAK7032376.1"/>
    </source>
</evidence>
<proteinExistence type="predicted"/>
<reference evidence="2 3" key="1">
    <citation type="submission" date="2024-01" db="EMBL/GenBank/DDBJ databases">
        <title>A draft genome for a cacao thread blight-causing isolate of Paramarasmius palmivorus.</title>
        <authorList>
            <person name="Baruah I.K."/>
            <person name="Bukari Y."/>
            <person name="Amoako-Attah I."/>
            <person name="Meinhardt L.W."/>
            <person name="Bailey B.A."/>
            <person name="Cohen S.P."/>
        </authorList>
    </citation>
    <scope>NUCLEOTIDE SEQUENCE [LARGE SCALE GENOMIC DNA]</scope>
    <source>
        <strain evidence="2 3">GH-12</strain>
    </source>
</reference>
<feature type="region of interest" description="Disordered" evidence="1">
    <location>
        <begin position="82"/>
        <end position="107"/>
    </location>
</feature>
<comment type="caution">
    <text evidence="2">The sequence shown here is derived from an EMBL/GenBank/DDBJ whole genome shotgun (WGS) entry which is preliminary data.</text>
</comment>
<feature type="compositionally biased region" description="Basic and acidic residues" evidence="1">
    <location>
        <begin position="157"/>
        <end position="176"/>
    </location>
</feature>
<feature type="region of interest" description="Disordered" evidence="1">
    <location>
        <begin position="121"/>
        <end position="188"/>
    </location>
</feature>
<sequence>MTFGLLGDIIHNTADFASAGVHLAHRNLDDTLDKTGLSAFIPPALHEVSDGAQGLLSRGIHDVGATSGAILNSFDKATLHGHDKDIGGNLRSPRGQQQPPPNQRPLCKYCQERPRLKGSQFCSDRCADDYDDVEDRGPSRRRSREDGGGNGQRRRRESPQRRRNRDNYGDDYDKRGKGSSQPRRRGKD</sequence>
<evidence type="ECO:0000256" key="1">
    <source>
        <dbReference type="SAM" id="MobiDB-lite"/>
    </source>
</evidence>
<gene>
    <name evidence="2" type="ORF">VNI00_013124</name>
</gene>
<keyword evidence="3" id="KW-1185">Reference proteome</keyword>
<organism evidence="2 3">
    <name type="scientific">Paramarasmius palmivorus</name>
    <dbReference type="NCBI Taxonomy" id="297713"/>
    <lineage>
        <taxon>Eukaryota</taxon>
        <taxon>Fungi</taxon>
        <taxon>Dikarya</taxon>
        <taxon>Basidiomycota</taxon>
        <taxon>Agaricomycotina</taxon>
        <taxon>Agaricomycetes</taxon>
        <taxon>Agaricomycetidae</taxon>
        <taxon>Agaricales</taxon>
        <taxon>Marasmiineae</taxon>
        <taxon>Marasmiaceae</taxon>
        <taxon>Paramarasmius</taxon>
    </lineage>
</organism>
<protein>
    <submittedName>
        <fullName evidence="2">Uncharacterized protein</fullName>
    </submittedName>
</protein>
<dbReference type="Proteomes" id="UP001383192">
    <property type="component" value="Unassembled WGS sequence"/>
</dbReference>
<evidence type="ECO:0000313" key="3">
    <source>
        <dbReference type="Proteomes" id="UP001383192"/>
    </source>
</evidence>
<feature type="compositionally biased region" description="Basic and acidic residues" evidence="1">
    <location>
        <begin position="135"/>
        <end position="147"/>
    </location>
</feature>